<protein>
    <recommendedName>
        <fullName evidence="2">PH domain-containing protein</fullName>
    </recommendedName>
</protein>
<gene>
    <name evidence="3" type="ORF">SLS53_006812</name>
</gene>
<dbReference type="PANTHER" id="PTHR37283:SF1">
    <property type="entry name" value="PH DOMAIN-CONTAINING PROTEIN YHR131C"/>
    <property type="match status" value="1"/>
</dbReference>
<evidence type="ECO:0000313" key="4">
    <source>
        <dbReference type="Proteomes" id="UP001320245"/>
    </source>
</evidence>
<proteinExistence type="predicted"/>
<name>A0AAN9YD54_9PEZI</name>
<dbReference type="Proteomes" id="UP001320245">
    <property type="component" value="Unassembled WGS sequence"/>
</dbReference>
<accession>A0AAN9YD54</accession>
<feature type="domain" description="PH" evidence="2">
    <location>
        <begin position="106"/>
        <end position="224"/>
    </location>
</feature>
<feature type="region of interest" description="Disordered" evidence="1">
    <location>
        <begin position="337"/>
        <end position="356"/>
    </location>
</feature>
<keyword evidence="4" id="KW-1185">Reference proteome</keyword>
<evidence type="ECO:0000259" key="2">
    <source>
        <dbReference type="SMART" id="SM00233"/>
    </source>
</evidence>
<dbReference type="EMBL" id="JAJSPL020000031">
    <property type="protein sequence ID" value="KAK7737054.1"/>
    <property type="molecule type" value="Genomic_DNA"/>
</dbReference>
<sequence>MDPDDLDDGASATYFNHAVDLAPIDNRPTEVRRLSMEEDYLYEQVMTFARPPNPPAYHAATHGTYSGPTRKGRDMILDDGPLAEEEETLPHYYCDVHMENVFQMKMEIESAVKRAEYRNWRAMFVVLHGTALHIYSAKEKGWCWGKSRTHGPDVQPDNPPWLRKGSLERSYSLQHADVGIAADYHKRRYVIRVRAETDQFLISCVELVTFVKWLECLFAAIDVAVPIDERDFPQDQSIPRIQRLRWLRGQYPARATANDARYQQRLTETLGAVPGPHAGLEMPVGAPTHVDASAVAPWVDLTNGAAAIAPWSEPDSTQVPPLPPPQQQEQYINASAPAGRLSTSPSHHQDENIDPGTGKWRPRHLWSSTHDMVYAKLCYAVLLFKSPRKSNFVIFKGQRWHIDWSTGQMSRVQPPSYGEPEFWGPWQVIHAENTRI</sequence>
<organism evidence="3 4">
    <name type="scientific">Cytospora paraplurivora</name>
    <dbReference type="NCBI Taxonomy" id="2898453"/>
    <lineage>
        <taxon>Eukaryota</taxon>
        <taxon>Fungi</taxon>
        <taxon>Dikarya</taxon>
        <taxon>Ascomycota</taxon>
        <taxon>Pezizomycotina</taxon>
        <taxon>Sordariomycetes</taxon>
        <taxon>Sordariomycetidae</taxon>
        <taxon>Diaporthales</taxon>
        <taxon>Cytosporaceae</taxon>
        <taxon>Cytospora</taxon>
    </lineage>
</organism>
<dbReference type="AlphaFoldDB" id="A0AAN9YD54"/>
<evidence type="ECO:0000313" key="3">
    <source>
        <dbReference type="EMBL" id="KAK7737054.1"/>
    </source>
</evidence>
<dbReference type="Gene3D" id="2.30.29.30">
    <property type="entry name" value="Pleckstrin-homology domain (PH domain)/Phosphotyrosine-binding domain (PTB)"/>
    <property type="match status" value="1"/>
</dbReference>
<comment type="caution">
    <text evidence="3">The sequence shown here is derived from an EMBL/GenBank/DDBJ whole genome shotgun (WGS) entry which is preliminary data.</text>
</comment>
<dbReference type="SMART" id="SM00233">
    <property type="entry name" value="PH"/>
    <property type="match status" value="1"/>
</dbReference>
<dbReference type="SUPFAM" id="SSF50729">
    <property type="entry name" value="PH domain-like"/>
    <property type="match status" value="1"/>
</dbReference>
<dbReference type="PANTHER" id="PTHR37283">
    <property type="entry name" value="PH DOMAIN-CONTAINING PROTEIN YHR131C"/>
    <property type="match status" value="1"/>
</dbReference>
<dbReference type="InterPro" id="IPR001849">
    <property type="entry name" value="PH_domain"/>
</dbReference>
<evidence type="ECO:0000256" key="1">
    <source>
        <dbReference type="SAM" id="MobiDB-lite"/>
    </source>
</evidence>
<reference evidence="3 4" key="1">
    <citation type="journal article" date="2023" name="PLoS ONE">
        <title>Cytospora paraplurivora sp. nov. isolated from orchards with fruit tree decline syndrome in Ontario, Canada.</title>
        <authorList>
            <person name="Ilyukhin E."/>
            <person name="Nguyen H.D.T."/>
            <person name="Castle A.J."/>
            <person name="Ellouze W."/>
        </authorList>
    </citation>
    <scope>NUCLEOTIDE SEQUENCE [LARGE SCALE GENOMIC DNA]</scope>
    <source>
        <strain evidence="3 4">FDS-564</strain>
    </source>
</reference>
<dbReference type="InterPro" id="IPR011993">
    <property type="entry name" value="PH-like_dom_sf"/>
</dbReference>